<proteinExistence type="predicted"/>
<dbReference type="Gene3D" id="3.40.50.720">
    <property type="entry name" value="NAD(P)-binding Rossmann-like Domain"/>
    <property type="match status" value="1"/>
</dbReference>
<evidence type="ECO:0000259" key="1">
    <source>
        <dbReference type="Pfam" id="PF01370"/>
    </source>
</evidence>
<dbReference type="InterPro" id="IPR051783">
    <property type="entry name" value="NAD(P)-dependent_oxidoreduct"/>
</dbReference>
<dbReference type="PANTHER" id="PTHR48079:SF6">
    <property type="entry name" value="NAD(P)-BINDING DOMAIN-CONTAINING PROTEIN-RELATED"/>
    <property type="match status" value="1"/>
</dbReference>
<dbReference type="EMBL" id="JBHSOG010000030">
    <property type="protein sequence ID" value="MFC5769508.1"/>
    <property type="molecule type" value="Genomic_DNA"/>
</dbReference>
<dbReference type="InterPro" id="IPR001509">
    <property type="entry name" value="Epimerase_deHydtase"/>
</dbReference>
<dbReference type="Pfam" id="PF01370">
    <property type="entry name" value="Epimerase"/>
    <property type="match status" value="1"/>
</dbReference>
<accession>A0ABW1AQP5</accession>
<feature type="domain" description="NAD-dependent epimerase/dehydratase" evidence="1">
    <location>
        <begin position="3"/>
        <end position="222"/>
    </location>
</feature>
<gene>
    <name evidence="2" type="ORF">ACFPTN_08980</name>
</gene>
<name>A0ABW1AQP5_9RHOO</name>
<keyword evidence="3" id="KW-1185">Reference proteome</keyword>
<dbReference type="SUPFAM" id="SSF51735">
    <property type="entry name" value="NAD(P)-binding Rossmann-fold domains"/>
    <property type="match status" value="1"/>
</dbReference>
<dbReference type="RefSeq" id="WP_096446721.1">
    <property type="nucleotide sequence ID" value="NZ_JBHSOG010000030.1"/>
</dbReference>
<protein>
    <submittedName>
        <fullName evidence="2">NAD-dependent epimerase/dehydratase family protein</fullName>
    </submittedName>
</protein>
<comment type="caution">
    <text evidence="2">The sequence shown here is derived from an EMBL/GenBank/DDBJ whole genome shotgun (WGS) entry which is preliminary data.</text>
</comment>
<evidence type="ECO:0000313" key="3">
    <source>
        <dbReference type="Proteomes" id="UP001595974"/>
    </source>
</evidence>
<dbReference type="InterPro" id="IPR036291">
    <property type="entry name" value="NAD(P)-bd_dom_sf"/>
</dbReference>
<dbReference type="Proteomes" id="UP001595974">
    <property type="component" value="Unassembled WGS sequence"/>
</dbReference>
<evidence type="ECO:0000313" key="2">
    <source>
        <dbReference type="EMBL" id="MFC5769508.1"/>
    </source>
</evidence>
<dbReference type="PANTHER" id="PTHR48079">
    <property type="entry name" value="PROTEIN YEEZ"/>
    <property type="match status" value="1"/>
</dbReference>
<sequence>MKIFLTGANGFIGRHLTQHLAAAGHEIITLVRPGVAVDIPGSARLVRGDLAGVESWQDELAACDALIHLAARYRIGNVDRAEMAASNIEGTRRVLHAAWRGGVGRIVHVSSTAALGETFGRLGDESQRHNGRFRSFYEQTKHVAHGLAEVLKGRGVPLMIAIPGGVFGSGDGSDLAQALGQFVQGRLPAQVASGSRFQLCSVEALCDGLRRVVEQGVCGRDYLLTGQTVGMEQLITRAAQICHLPTPRTVTPEQLRWPARLCDALRPLGLRLPLSRETLRVMDGSTYLYSSARAEAELGWPWQQVCDEFDSRFDAYVRSLRTAGNRV</sequence>
<organism evidence="2 3">
    <name type="scientific">Thauera sinica</name>
    <dbReference type="NCBI Taxonomy" id="2665146"/>
    <lineage>
        <taxon>Bacteria</taxon>
        <taxon>Pseudomonadati</taxon>
        <taxon>Pseudomonadota</taxon>
        <taxon>Betaproteobacteria</taxon>
        <taxon>Rhodocyclales</taxon>
        <taxon>Zoogloeaceae</taxon>
        <taxon>Thauera</taxon>
    </lineage>
</organism>
<reference evidence="3" key="1">
    <citation type="journal article" date="2019" name="Int. J. Syst. Evol. Microbiol.">
        <title>The Global Catalogue of Microorganisms (GCM) 10K type strain sequencing project: providing services to taxonomists for standard genome sequencing and annotation.</title>
        <authorList>
            <consortium name="The Broad Institute Genomics Platform"/>
            <consortium name="The Broad Institute Genome Sequencing Center for Infectious Disease"/>
            <person name="Wu L."/>
            <person name="Ma J."/>
        </authorList>
    </citation>
    <scope>NUCLEOTIDE SEQUENCE [LARGE SCALE GENOMIC DNA]</scope>
    <source>
        <strain evidence="3">SHR3</strain>
    </source>
</reference>